<proteinExistence type="predicted"/>
<name>A0A6D2ISV6_9BRAS</name>
<dbReference type="SUPFAM" id="SSF81383">
    <property type="entry name" value="F-box domain"/>
    <property type="match status" value="1"/>
</dbReference>
<dbReference type="InterPro" id="IPR055294">
    <property type="entry name" value="FBL60-like"/>
</dbReference>
<dbReference type="InterPro" id="IPR006566">
    <property type="entry name" value="FBD"/>
</dbReference>
<protein>
    <recommendedName>
        <fullName evidence="1">FBD domain-containing protein</fullName>
    </recommendedName>
</protein>
<dbReference type="InterPro" id="IPR001810">
    <property type="entry name" value="F-box_dom"/>
</dbReference>
<feature type="domain" description="FBD" evidence="1">
    <location>
        <begin position="357"/>
        <end position="428"/>
    </location>
</feature>
<evidence type="ECO:0000313" key="2">
    <source>
        <dbReference type="EMBL" id="CAA7031006.1"/>
    </source>
</evidence>
<evidence type="ECO:0000313" key="3">
    <source>
        <dbReference type="Proteomes" id="UP000467841"/>
    </source>
</evidence>
<dbReference type="EMBL" id="CACVBM020001101">
    <property type="protein sequence ID" value="CAA7031006.1"/>
    <property type="molecule type" value="Genomic_DNA"/>
</dbReference>
<accession>A0A6D2ISV6</accession>
<dbReference type="OrthoDB" id="650312at2759"/>
<dbReference type="Pfam" id="PF00646">
    <property type="entry name" value="F-box"/>
    <property type="match status" value="1"/>
</dbReference>
<dbReference type="CDD" id="cd22160">
    <property type="entry name" value="F-box_AtFBL13-like"/>
    <property type="match status" value="1"/>
</dbReference>
<sequence>MDMKMINDLGDDVLGHIISFLPTREAAFTCLLSKRWRYLFSFLTNLRLDYDEEVCGGRGKDFVGFTDRALALSGKFPTREISIKCRKSIDSDHVTGWIAKSLRRGLLKLDIDVIGEYGYCYALPPEIFFTCKNLVELKLAKGFRATLPGDVSFPSLKKLFLDYVCFKNAGLCVLGKLLSACPVLEELTVVCRRTWQVTNCCLNVSSSSLKKLTIECVYDSRDMTFDTPNLVYLEYKDHVRRNYPIVSLESLVEAKLDVVYYYSGCNPTNLIKGLRNVELLELSTADTWKIFMDCPQDIPVFSNLIRFSVKVKVVPLYRYDNHWEFLTILVKKSPNLETLVMKGPLNVDEHEQLGDRDYGIACPVKVLKITEYGGKTGELERMKHFLQKLPCLELVEVLAYAVNDEEKSRITQDLLMVPRPSKCDIQIMFCEKAIP</sequence>
<dbReference type="InterPro" id="IPR055411">
    <property type="entry name" value="LRR_FXL15/At3g58940/PEG3-like"/>
</dbReference>
<dbReference type="SMART" id="SM00579">
    <property type="entry name" value="FBD"/>
    <property type="match status" value="1"/>
</dbReference>
<dbReference type="AlphaFoldDB" id="A0A6D2ISV6"/>
<dbReference type="PANTHER" id="PTHR31293:SF12">
    <property type="entry name" value="RNI-LIKE SUPERFAMILY PROTEIN"/>
    <property type="match status" value="1"/>
</dbReference>
<dbReference type="InterPro" id="IPR036047">
    <property type="entry name" value="F-box-like_dom_sf"/>
</dbReference>
<gene>
    <name evidence="2" type="ORF">MERR_LOCUS18241</name>
</gene>
<dbReference type="Gene3D" id="3.80.10.10">
    <property type="entry name" value="Ribonuclease Inhibitor"/>
    <property type="match status" value="1"/>
</dbReference>
<dbReference type="Proteomes" id="UP000467841">
    <property type="component" value="Unassembled WGS sequence"/>
</dbReference>
<evidence type="ECO:0000259" key="1">
    <source>
        <dbReference type="SMART" id="SM00579"/>
    </source>
</evidence>
<dbReference type="InterPro" id="IPR053781">
    <property type="entry name" value="F-box_AtFBL13-like"/>
</dbReference>
<dbReference type="PANTHER" id="PTHR31293">
    <property type="entry name" value="RNI-LIKE SUPERFAMILY PROTEIN"/>
    <property type="match status" value="1"/>
</dbReference>
<comment type="caution">
    <text evidence="2">The sequence shown here is derived from an EMBL/GenBank/DDBJ whole genome shotgun (WGS) entry which is preliminary data.</text>
</comment>
<dbReference type="InterPro" id="IPR032675">
    <property type="entry name" value="LRR_dom_sf"/>
</dbReference>
<dbReference type="Pfam" id="PF24758">
    <property type="entry name" value="LRR_At5g56370"/>
    <property type="match status" value="1"/>
</dbReference>
<reference evidence="2" key="1">
    <citation type="submission" date="2020-01" db="EMBL/GenBank/DDBJ databases">
        <authorList>
            <person name="Mishra B."/>
        </authorList>
    </citation>
    <scope>NUCLEOTIDE SEQUENCE [LARGE SCALE GENOMIC DNA]</scope>
</reference>
<organism evidence="2 3">
    <name type="scientific">Microthlaspi erraticum</name>
    <dbReference type="NCBI Taxonomy" id="1685480"/>
    <lineage>
        <taxon>Eukaryota</taxon>
        <taxon>Viridiplantae</taxon>
        <taxon>Streptophyta</taxon>
        <taxon>Embryophyta</taxon>
        <taxon>Tracheophyta</taxon>
        <taxon>Spermatophyta</taxon>
        <taxon>Magnoliopsida</taxon>
        <taxon>eudicotyledons</taxon>
        <taxon>Gunneridae</taxon>
        <taxon>Pentapetalae</taxon>
        <taxon>rosids</taxon>
        <taxon>malvids</taxon>
        <taxon>Brassicales</taxon>
        <taxon>Brassicaceae</taxon>
        <taxon>Coluteocarpeae</taxon>
        <taxon>Microthlaspi</taxon>
    </lineage>
</organism>
<dbReference type="SUPFAM" id="SSF52047">
    <property type="entry name" value="RNI-like"/>
    <property type="match status" value="1"/>
</dbReference>
<keyword evidence="3" id="KW-1185">Reference proteome</keyword>